<dbReference type="RefSeq" id="WP_094984556.1">
    <property type="nucleotide sequence ID" value="NZ_NHNI01000001.1"/>
</dbReference>
<name>A0A266QB79_9GAMM</name>
<dbReference type="InterPro" id="IPR004358">
    <property type="entry name" value="Sig_transdc_His_kin-like_C"/>
</dbReference>
<dbReference type="SMART" id="SM00387">
    <property type="entry name" value="HATPase_c"/>
    <property type="match status" value="1"/>
</dbReference>
<dbReference type="InterPro" id="IPR003594">
    <property type="entry name" value="HATPase_dom"/>
</dbReference>
<dbReference type="PANTHER" id="PTHR42878">
    <property type="entry name" value="TWO-COMPONENT HISTIDINE KINASE"/>
    <property type="match status" value="1"/>
</dbReference>
<dbReference type="Gene3D" id="3.30.565.10">
    <property type="entry name" value="Histidine kinase-like ATPase, C-terminal domain"/>
    <property type="match status" value="1"/>
</dbReference>
<dbReference type="Gene3D" id="6.10.340.10">
    <property type="match status" value="1"/>
</dbReference>
<dbReference type="GO" id="GO:0000156">
    <property type="term" value="F:phosphorelay response regulator activity"/>
    <property type="evidence" value="ECO:0007669"/>
    <property type="project" value="TreeGrafter"/>
</dbReference>
<proteinExistence type="predicted"/>
<evidence type="ECO:0000259" key="8">
    <source>
        <dbReference type="PROSITE" id="PS50109"/>
    </source>
</evidence>
<organism evidence="10 11">
    <name type="scientific">Cellvibrio mixtus</name>
    <dbReference type="NCBI Taxonomy" id="39650"/>
    <lineage>
        <taxon>Bacteria</taxon>
        <taxon>Pseudomonadati</taxon>
        <taxon>Pseudomonadota</taxon>
        <taxon>Gammaproteobacteria</taxon>
        <taxon>Cellvibrionales</taxon>
        <taxon>Cellvibrionaceae</taxon>
        <taxon>Cellvibrio</taxon>
    </lineage>
</organism>
<dbReference type="InterPro" id="IPR003660">
    <property type="entry name" value="HAMP_dom"/>
</dbReference>
<dbReference type="Pfam" id="PF02518">
    <property type="entry name" value="HATPase_c"/>
    <property type="match status" value="1"/>
</dbReference>
<evidence type="ECO:0000256" key="3">
    <source>
        <dbReference type="ARBA" id="ARBA00012438"/>
    </source>
</evidence>
<dbReference type="InterPro" id="IPR005467">
    <property type="entry name" value="His_kinase_dom"/>
</dbReference>
<keyword evidence="7" id="KW-0812">Transmembrane</keyword>
<dbReference type="InterPro" id="IPR036890">
    <property type="entry name" value="HATPase_C_sf"/>
</dbReference>
<dbReference type="SUPFAM" id="SSF47384">
    <property type="entry name" value="Homodimeric domain of signal transducing histidine kinase"/>
    <property type="match status" value="1"/>
</dbReference>
<evidence type="ECO:0000256" key="4">
    <source>
        <dbReference type="ARBA" id="ARBA00022553"/>
    </source>
</evidence>
<comment type="subcellular location">
    <subcellularLocation>
        <location evidence="2">Membrane</location>
    </subcellularLocation>
</comment>
<dbReference type="InterPro" id="IPR003661">
    <property type="entry name" value="HisK_dim/P_dom"/>
</dbReference>
<accession>A0A266QB79</accession>
<keyword evidence="5" id="KW-0808">Transferase</keyword>
<keyword evidence="11" id="KW-1185">Reference proteome</keyword>
<dbReference type="GO" id="GO:0030295">
    <property type="term" value="F:protein kinase activator activity"/>
    <property type="evidence" value="ECO:0007669"/>
    <property type="project" value="TreeGrafter"/>
</dbReference>
<dbReference type="SUPFAM" id="SSF55874">
    <property type="entry name" value="ATPase domain of HSP90 chaperone/DNA topoisomerase II/histidine kinase"/>
    <property type="match status" value="1"/>
</dbReference>
<dbReference type="InterPro" id="IPR050351">
    <property type="entry name" value="BphY/WalK/GraS-like"/>
</dbReference>
<dbReference type="SMART" id="SM00304">
    <property type="entry name" value="HAMP"/>
    <property type="match status" value="1"/>
</dbReference>
<sequence>MPLDAQPPLTTKKVPPELLVSPRRPHRLGVRIVAMVLGSTLVFALLISALQIYGAYQHALRDTRHHLVDIEQNYLPLLATAMWSVDEPRIDALVTSIAKMEDVGRVLLQDDVGQRWEKTHPEFHTTLFNIDLPVYYEDNGERFLLGQLEVALTDNRIRAELIKTAQSIAITTLTSLLLSAIFVLFIIHWWISRHLEKMARYAQNLDLTTLEQPLVLERSSTHITDELDLVAEAINQMRIRIRDDLDNRTRLMDELHLHREKLELLVAERTHALEEQTHALEEKTIALEQQSAALLEQNYELDAYAHTVAHDLKQPLTSMAASASLLSALGIGINLSEIKKRELLLGLQKSAQKMQAIIDSLLLLASLRKTETIHLVPLNIRQIAEEACNRLESLIEQNHAQIELTDNWPAALGQGQWVEEVWVNYLSNALKYGGPEPRIQLGATAQDNGMVKCWVKDFGPGLNEQEQLQLFDLFVQFEQKSADSHGLGLSIVKRITRALNGNVGYEKSADGGSVFWFSLPGTR</sequence>
<dbReference type="Pfam" id="PF00512">
    <property type="entry name" value="HisKA"/>
    <property type="match status" value="1"/>
</dbReference>
<dbReference type="CDD" id="cd00082">
    <property type="entry name" value="HisKA"/>
    <property type="match status" value="1"/>
</dbReference>
<dbReference type="EMBL" id="NHNI01000001">
    <property type="protein sequence ID" value="OZY87060.1"/>
    <property type="molecule type" value="Genomic_DNA"/>
</dbReference>
<dbReference type="Proteomes" id="UP000216101">
    <property type="component" value="Unassembled WGS sequence"/>
</dbReference>
<protein>
    <recommendedName>
        <fullName evidence="3">histidine kinase</fullName>
        <ecNumber evidence="3">2.7.13.3</ecNumber>
    </recommendedName>
</protein>
<dbReference type="Gene3D" id="1.10.287.130">
    <property type="match status" value="1"/>
</dbReference>
<dbReference type="PANTHER" id="PTHR42878:SF15">
    <property type="entry name" value="BACTERIOPHYTOCHROME"/>
    <property type="match status" value="1"/>
</dbReference>
<dbReference type="PROSITE" id="PS50109">
    <property type="entry name" value="HIS_KIN"/>
    <property type="match status" value="1"/>
</dbReference>
<evidence type="ECO:0000256" key="5">
    <source>
        <dbReference type="ARBA" id="ARBA00022679"/>
    </source>
</evidence>
<dbReference type="GO" id="GO:0016020">
    <property type="term" value="C:membrane"/>
    <property type="evidence" value="ECO:0007669"/>
    <property type="project" value="UniProtKB-SubCell"/>
</dbReference>
<evidence type="ECO:0000256" key="6">
    <source>
        <dbReference type="ARBA" id="ARBA00022777"/>
    </source>
</evidence>
<keyword evidence="4" id="KW-0597">Phosphoprotein</keyword>
<keyword evidence="6" id="KW-0418">Kinase</keyword>
<comment type="catalytic activity">
    <reaction evidence="1">
        <text>ATP + protein L-histidine = ADP + protein N-phospho-L-histidine.</text>
        <dbReference type="EC" id="2.7.13.3"/>
    </reaction>
</comment>
<dbReference type="PROSITE" id="PS50885">
    <property type="entry name" value="HAMP"/>
    <property type="match status" value="1"/>
</dbReference>
<dbReference type="InterPro" id="IPR036097">
    <property type="entry name" value="HisK_dim/P_sf"/>
</dbReference>
<keyword evidence="7" id="KW-0472">Membrane</keyword>
<evidence type="ECO:0000256" key="1">
    <source>
        <dbReference type="ARBA" id="ARBA00000085"/>
    </source>
</evidence>
<evidence type="ECO:0000256" key="7">
    <source>
        <dbReference type="SAM" id="Phobius"/>
    </source>
</evidence>
<dbReference type="SMART" id="SM00388">
    <property type="entry name" value="HisKA"/>
    <property type="match status" value="1"/>
</dbReference>
<dbReference type="GO" id="GO:0000155">
    <property type="term" value="F:phosphorelay sensor kinase activity"/>
    <property type="evidence" value="ECO:0007669"/>
    <property type="project" value="InterPro"/>
</dbReference>
<feature type="domain" description="HAMP" evidence="9">
    <location>
        <begin position="189"/>
        <end position="246"/>
    </location>
</feature>
<feature type="transmembrane region" description="Helical" evidence="7">
    <location>
        <begin position="168"/>
        <end position="191"/>
    </location>
</feature>
<dbReference type="PRINTS" id="PR00344">
    <property type="entry name" value="BCTRLSENSOR"/>
</dbReference>
<feature type="domain" description="Histidine kinase" evidence="8">
    <location>
        <begin position="307"/>
        <end position="523"/>
    </location>
</feature>
<keyword evidence="7" id="KW-1133">Transmembrane helix</keyword>
<evidence type="ECO:0000256" key="2">
    <source>
        <dbReference type="ARBA" id="ARBA00004370"/>
    </source>
</evidence>
<evidence type="ECO:0000259" key="9">
    <source>
        <dbReference type="PROSITE" id="PS50885"/>
    </source>
</evidence>
<gene>
    <name evidence="10" type="ORF">CBP51_08765</name>
</gene>
<reference evidence="11" key="1">
    <citation type="submission" date="2017-05" db="EMBL/GenBank/DDBJ databases">
        <authorList>
            <person name="Barney B.M."/>
        </authorList>
    </citation>
    <scope>NUCLEOTIDE SEQUENCE [LARGE SCALE GENOMIC DNA]</scope>
    <source>
        <strain evidence="11">PSBB022</strain>
    </source>
</reference>
<dbReference type="AlphaFoldDB" id="A0A266QB79"/>
<evidence type="ECO:0000313" key="10">
    <source>
        <dbReference type="EMBL" id="OZY87060.1"/>
    </source>
</evidence>
<feature type="transmembrane region" description="Helical" evidence="7">
    <location>
        <begin position="32"/>
        <end position="56"/>
    </location>
</feature>
<comment type="caution">
    <text evidence="10">The sequence shown here is derived from an EMBL/GenBank/DDBJ whole genome shotgun (WGS) entry which is preliminary data.</text>
</comment>
<evidence type="ECO:0000313" key="11">
    <source>
        <dbReference type="Proteomes" id="UP000216101"/>
    </source>
</evidence>
<dbReference type="GO" id="GO:0007234">
    <property type="term" value="P:osmosensory signaling via phosphorelay pathway"/>
    <property type="evidence" value="ECO:0007669"/>
    <property type="project" value="TreeGrafter"/>
</dbReference>
<dbReference type="EC" id="2.7.13.3" evidence="3"/>